<feature type="chain" id="PRO_5004779046" evidence="4">
    <location>
        <begin position="25"/>
        <end position="434"/>
    </location>
</feature>
<evidence type="ECO:0000256" key="2">
    <source>
        <dbReference type="SAM" id="MobiDB-lite"/>
    </source>
</evidence>
<feature type="transmembrane region" description="Helical" evidence="3">
    <location>
        <begin position="409"/>
        <end position="431"/>
    </location>
</feature>
<dbReference type="InterPro" id="IPR037660">
    <property type="entry name" value="CCDC51"/>
</dbReference>
<name>V9KUD8_CALMI</name>
<keyword evidence="1" id="KW-0175">Coiled coil</keyword>
<evidence type="ECO:0000256" key="3">
    <source>
        <dbReference type="SAM" id="Phobius"/>
    </source>
</evidence>
<keyword evidence="3" id="KW-1133">Transmembrane helix</keyword>
<feature type="non-terminal residue" evidence="5">
    <location>
        <position position="1"/>
    </location>
</feature>
<feature type="coiled-coil region" evidence="1">
    <location>
        <begin position="134"/>
        <end position="195"/>
    </location>
</feature>
<evidence type="ECO:0000313" key="5">
    <source>
        <dbReference type="EMBL" id="AFP02183.1"/>
    </source>
</evidence>
<evidence type="ECO:0000256" key="1">
    <source>
        <dbReference type="SAM" id="Coils"/>
    </source>
</evidence>
<reference evidence="5" key="1">
    <citation type="journal article" date="2014" name="Nature">
        <title>Elephant shark genome provides unique insights into gnathostome evolution.</title>
        <authorList>
            <consortium name="International Elephant Shark Genome Sequencing Consortium"/>
            <person name="Venkatesh B."/>
            <person name="Lee A.P."/>
            <person name="Ravi V."/>
            <person name="Maurya A.K."/>
            <person name="Lian M.M."/>
            <person name="Swann J.B."/>
            <person name="Ohta Y."/>
            <person name="Flajnik M.F."/>
            <person name="Sutoh Y."/>
            <person name="Kasahara M."/>
            <person name="Hoon S."/>
            <person name="Gangu V."/>
            <person name="Roy S.W."/>
            <person name="Irimia M."/>
            <person name="Korzh V."/>
            <person name="Kondrychyn I."/>
            <person name="Lim Z.W."/>
            <person name="Tay B.H."/>
            <person name="Tohari S."/>
            <person name="Kong K.W."/>
            <person name="Ho S."/>
            <person name="Lorente-Galdos B."/>
            <person name="Quilez J."/>
            <person name="Marques-Bonet T."/>
            <person name="Raney B.J."/>
            <person name="Ingham P.W."/>
            <person name="Tay A."/>
            <person name="Hillier L.W."/>
            <person name="Minx P."/>
            <person name="Boehm T."/>
            <person name="Wilson R.K."/>
            <person name="Brenner S."/>
            <person name="Warren W.C."/>
        </authorList>
    </citation>
    <scope>NUCLEOTIDE SEQUENCE</scope>
    <source>
        <tissue evidence="5">Testis</tissue>
    </source>
</reference>
<proteinExistence type="evidence at transcript level"/>
<sequence>SGAVKLIFLLFCVREAGWVRRICAGRVRLQRAARRRDRDTVTSGGTTSLLVRLYCSQTPRSRNTKTVTEITDTTQLKWVELGKEIGRKTVCQIRTTVNVLWEKYEEFVGLNEVRNAQLNVTEAEKAFMVARGVVRQSRETLEGQQAKLKEVRDKLDRVSREDSQYLELATQEHKLLQEERRHRTTHENAEELERETFALFSAAVRSSHEKERTRAERTKNWSIVGSVLGAVIGVLGSTYINHVRLQELRGLLLEAQKGPVSLQEALKEQAAIHQLQNQELNQLVTSLKELASEEMAEQQAGREGTARQPSEASLSTAPLLAAVREQASSAQETSSSLRGLQLQVHGLEHVLGTLGSDLTVVKKATQTRLAERAMAAESHPGPPTLAPEELLMGLEEVERRLESHINTNTVYSTVLTYTAFALTLPVIYVLFRGS</sequence>
<feature type="region of interest" description="Disordered" evidence="2">
    <location>
        <begin position="294"/>
        <end position="313"/>
    </location>
</feature>
<feature type="signal peptide" evidence="4">
    <location>
        <begin position="1"/>
        <end position="24"/>
    </location>
</feature>
<dbReference type="EMBL" id="JW869665">
    <property type="protein sequence ID" value="AFP02183.1"/>
    <property type="molecule type" value="mRNA"/>
</dbReference>
<protein>
    <submittedName>
        <fullName evidence="5">Coiled-coil domain-containing protein 51</fullName>
    </submittedName>
</protein>
<keyword evidence="3" id="KW-0472">Membrane</keyword>
<dbReference type="AlphaFoldDB" id="V9KUD8"/>
<dbReference type="PANTHER" id="PTHR28624:SF1">
    <property type="entry name" value="MITOCHONDRIAL POTASSIUM CHANNEL"/>
    <property type="match status" value="1"/>
</dbReference>
<dbReference type="PANTHER" id="PTHR28624">
    <property type="entry name" value="COILED-COIL DOMAIN-CONTAINING PROTEIN 51"/>
    <property type="match status" value="1"/>
</dbReference>
<keyword evidence="4" id="KW-0732">Signal</keyword>
<organism evidence="5">
    <name type="scientific">Callorhinchus milii</name>
    <name type="common">Ghost shark</name>
    <dbReference type="NCBI Taxonomy" id="7868"/>
    <lineage>
        <taxon>Eukaryota</taxon>
        <taxon>Metazoa</taxon>
        <taxon>Chordata</taxon>
        <taxon>Craniata</taxon>
        <taxon>Vertebrata</taxon>
        <taxon>Chondrichthyes</taxon>
        <taxon>Holocephali</taxon>
        <taxon>Chimaeriformes</taxon>
        <taxon>Callorhinchidae</taxon>
        <taxon>Callorhinchus</taxon>
    </lineage>
</organism>
<accession>V9KUD8</accession>
<keyword evidence="3" id="KW-0812">Transmembrane</keyword>
<evidence type="ECO:0000256" key="4">
    <source>
        <dbReference type="SAM" id="SignalP"/>
    </source>
</evidence>